<accession>A0A2V0P851</accession>
<dbReference type="InParanoid" id="A0A2V0P851"/>
<organism evidence="1 2">
    <name type="scientific">Raphidocelis subcapitata</name>
    <dbReference type="NCBI Taxonomy" id="307507"/>
    <lineage>
        <taxon>Eukaryota</taxon>
        <taxon>Viridiplantae</taxon>
        <taxon>Chlorophyta</taxon>
        <taxon>core chlorophytes</taxon>
        <taxon>Chlorophyceae</taxon>
        <taxon>CS clade</taxon>
        <taxon>Sphaeropleales</taxon>
        <taxon>Selenastraceae</taxon>
        <taxon>Raphidocelis</taxon>
    </lineage>
</organism>
<sequence>MQGAQLLALRHGPSGTDCRATPWLLVNSPFPCGALLPPNQGHGRPTRWPTLTRAPCCIGRRRLGCCMCGQRMYVGRALKAPAVCKTGLEARLPGCPLALGHAAPATARTIAYVNPACCAALATCLL</sequence>
<dbReference type="AlphaFoldDB" id="A0A2V0P851"/>
<evidence type="ECO:0000313" key="1">
    <source>
        <dbReference type="EMBL" id="GBF96044.1"/>
    </source>
</evidence>
<reference evidence="1 2" key="1">
    <citation type="journal article" date="2018" name="Sci. Rep.">
        <title>Raphidocelis subcapitata (=Pseudokirchneriella subcapitata) provides an insight into genome evolution and environmental adaptations in the Sphaeropleales.</title>
        <authorList>
            <person name="Suzuki S."/>
            <person name="Yamaguchi H."/>
            <person name="Nakajima N."/>
            <person name="Kawachi M."/>
        </authorList>
    </citation>
    <scope>NUCLEOTIDE SEQUENCE [LARGE SCALE GENOMIC DNA]</scope>
    <source>
        <strain evidence="1 2">NIES-35</strain>
    </source>
</reference>
<dbReference type="EMBL" id="BDRX01000073">
    <property type="protein sequence ID" value="GBF96044.1"/>
    <property type="molecule type" value="Genomic_DNA"/>
</dbReference>
<protein>
    <submittedName>
        <fullName evidence="1">Uncharacterized protein</fullName>
    </submittedName>
</protein>
<evidence type="ECO:0000313" key="2">
    <source>
        <dbReference type="Proteomes" id="UP000247498"/>
    </source>
</evidence>
<proteinExistence type="predicted"/>
<keyword evidence="2" id="KW-1185">Reference proteome</keyword>
<dbReference type="Proteomes" id="UP000247498">
    <property type="component" value="Unassembled WGS sequence"/>
</dbReference>
<comment type="caution">
    <text evidence="1">The sequence shown here is derived from an EMBL/GenBank/DDBJ whole genome shotgun (WGS) entry which is preliminary data.</text>
</comment>
<gene>
    <name evidence="1" type="ORF">Rsub_08859</name>
</gene>
<name>A0A2V0P851_9CHLO</name>